<organism evidence="8 9">
    <name type="scientific">Roseibium suaedae</name>
    <dbReference type="NCBI Taxonomy" id="735517"/>
    <lineage>
        <taxon>Bacteria</taxon>
        <taxon>Pseudomonadati</taxon>
        <taxon>Pseudomonadota</taxon>
        <taxon>Alphaproteobacteria</taxon>
        <taxon>Hyphomicrobiales</taxon>
        <taxon>Stappiaceae</taxon>
        <taxon>Roseibium</taxon>
    </lineage>
</organism>
<dbReference type="OrthoDB" id="9807111at2"/>
<dbReference type="Pfam" id="PF04632">
    <property type="entry name" value="FUSC"/>
    <property type="match status" value="1"/>
</dbReference>
<keyword evidence="4 7" id="KW-0812">Transmembrane</keyword>
<keyword evidence="5 7" id="KW-1133">Transmembrane helix</keyword>
<dbReference type="GO" id="GO:0022857">
    <property type="term" value="F:transmembrane transporter activity"/>
    <property type="evidence" value="ECO:0007669"/>
    <property type="project" value="InterPro"/>
</dbReference>
<accession>A0A1M7CYB7</accession>
<gene>
    <name evidence="8" type="ORF">SAMN05444272_1313</name>
</gene>
<protein>
    <submittedName>
        <fullName evidence="8">Fusaric acid resistance protein family protein</fullName>
    </submittedName>
</protein>
<evidence type="ECO:0000256" key="1">
    <source>
        <dbReference type="ARBA" id="ARBA00004651"/>
    </source>
</evidence>
<name>A0A1M7CYB7_9HYPH</name>
<dbReference type="EMBL" id="FRBW01000001">
    <property type="protein sequence ID" value="SHL72288.1"/>
    <property type="molecule type" value="Genomic_DNA"/>
</dbReference>
<evidence type="ECO:0000256" key="4">
    <source>
        <dbReference type="ARBA" id="ARBA00022692"/>
    </source>
</evidence>
<sequence length="331" mass="35491">MLQIMPNALRLFAAAFLALCIAMVLDLHNPFWAAMPVWVVNQAFREDLLIRGILRLAGTIVGAAIGYLSLVYVADPMWQLVILALVVGLSTCVTYWIGTIYSYGPLITGITAAVVMVPAFFSGSHMNMADIAHFAVDRIWCTLIGVVSVTVVTYLFTPARQDKRPARVEQERLKHAVFRGLGAGAATFAGTLPILLAPSVITLSLALSLAIFSSILGSLQDPRPVMRMMAVGVSLGVVAALCYRGILHWLDPSLLPHMVIAGLFIFCGAVLRSFGTTAIIGLDFNMCFLLAGEVGAEIHPLQSTAMGGIAMALAALAISQAYRLMPRHHVG</sequence>
<evidence type="ECO:0000313" key="8">
    <source>
        <dbReference type="EMBL" id="SHL72288.1"/>
    </source>
</evidence>
<feature type="transmembrane region" description="Helical" evidence="7">
    <location>
        <begin position="300"/>
        <end position="318"/>
    </location>
</feature>
<feature type="transmembrane region" description="Helical" evidence="7">
    <location>
        <begin position="49"/>
        <end position="73"/>
    </location>
</feature>
<feature type="transmembrane region" description="Helical" evidence="7">
    <location>
        <begin position="103"/>
        <end position="123"/>
    </location>
</feature>
<dbReference type="GO" id="GO:0005886">
    <property type="term" value="C:plasma membrane"/>
    <property type="evidence" value="ECO:0007669"/>
    <property type="project" value="UniProtKB-SubCell"/>
</dbReference>
<evidence type="ECO:0000256" key="3">
    <source>
        <dbReference type="ARBA" id="ARBA00022475"/>
    </source>
</evidence>
<keyword evidence="3" id="KW-1003">Cell membrane</keyword>
<evidence type="ECO:0000256" key="5">
    <source>
        <dbReference type="ARBA" id="ARBA00022989"/>
    </source>
</evidence>
<dbReference type="Proteomes" id="UP000186002">
    <property type="component" value="Unassembled WGS sequence"/>
</dbReference>
<dbReference type="PANTHER" id="PTHR30509:SF9">
    <property type="entry name" value="MULTIDRUG RESISTANCE PROTEIN MDTO"/>
    <property type="match status" value="1"/>
</dbReference>
<dbReference type="RefSeq" id="WP_073010291.1">
    <property type="nucleotide sequence ID" value="NZ_FRBW01000001.1"/>
</dbReference>
<feature type="transmembrane region" description="Helical" evidence="7">
    <location>
        <begin position="225"/>
        <end position="246"/>
    </location>
</feature>
<feature type="transmembrane region" description="Helical" evidence="7">
    <location>
        <begin position="176"/>
        <end position="195"/>
    </location>
</feature>
<dbReference type="AlphaFoldDB" id="A0A1M7CYB7"/>
<feature type="transmembrane region" description="Helical" evidence="7">
    <location>
        <begin position="80"/>
        <end position="97"/>
    </location>
</feature>
<feature type="transmembrane region" description="Helical" evidence="7">
    <location>
        <begin position="258"/>
        <end position="280"/>
    </location>
</feature>
<proteinExistence type="predicted"/>
<keyword evidence="6 7" id="KW-0472">Membrane</keyword>
<evidence type="ECO:0000313" key="9">
    <source>
        <dbReference type="Proteomes" id="UP000186002"/>
    </source>
</evidence>
<evidence type="ECO:0000256" key="7">
    <source>
        <dbReference type="SAM" id="Phobius"/>
    </source>
</evidence>
<keyword evidence="2" id="KW-0813">Transport</keyword>
<dbReference type="PANTHER" id="PTHR30509">
    <property type="entry name" value="P-HYDROXYBENZOIC ACID EFFLUX PUMP SUBUNIT-RELATED"/>
    <property type="match status" value="1"/>
</dbReference>
<comment type="subcellular location">
    <subcellularLocation>
        <location evidence="1">Cell membrane</location>
        <topology evidence="1">Multi-pass membrane protein</topology>
    </subcellularLocation>
</comment>
<keyword evidence="9" id="KW-1185">Reference proteome</keyword>
<evidence type="ECO:0000256" key="2">
    <source>
        <dbReference type="ARBA" id="ARBA00022448"/>
    </source>
</evidence>
<feature type="transmembrane region" description="Helical" evidence="7">
    <location>
        <begin position="135"/>
        <end position="156"/>
    </location>
</feature>
<dbReference type="STRING" id="735517.SAMN05444272_1313"/>
<dbReference type="InterPro" id="IPR006726">
    <property type="entry name" value="PHBA_efflux_AaeB/fusaric-R"/>
</dbReference>
<reference evidence="8 9" key="1">
    <citation type="submission" date="2016-11" db="EMBL/GenBank/DDBJ databases">
        <authorList>
            <person name="Jaros S."/>
            <person name="Januszkiewicz K."/>
            <person name="Wedrychowicz H."/>
        </authorList>
    </citation>
    <scope>NUCLEOTIDE SEQUENCE [LARGE SCALE GENOMIC DNA]</scope>
    <source>
        <strain evidence="8 9">DSM 22153</strain>
    </source>
</reference>
<evidence type="ECO:0000256" key="6">
    <source>
        <dbReference type="ARBA" id="ARBA00023136"/>
    </source>
</evidence>